<dbReference type="Proteomes" id="UP001355207">
    <property type="component" value="Chromosome 6"/>
</dbReference>
<feature type="compositionally biased region" description="Low complexity" evidence="1">
    <location>
        <begin position="174"/>
        <end position="183"/>
    </location>
</feature>
<proteinExistence type="predicted"/>
<organism evidence="3 4">
    <name type="scientific">Kwoniella dendrophila CBS 6074</name>
    <dbReference type="NCBI Taxonomy" id="1295534"/>
    <lineage>
        <taxon>Eukaryota</taxon>
        <taxon>Fungi</taxon>
        <taxon>Dikarya</taxon>
        <taxon>Basidiomycota</taxon>
        <taxon>Agaricomycotina</taxon>
        <taxon>Tremellomycetes</taxon>
        <taxon>Tremellales</taxon>
        <taxon>Cryptococcaceae</taxon>
        <taxon>Kwoniella</taxon>
    </lineage>
</organism>
<dbReference type="GO" id="GO:0006897">
    <property type="term" value="P:endocytosis"/>
    <property type="evidence" value="ECO:0007669"/>
    <property type="project" value="InterPro"/>
</dbReference>
<evidence type="ECO:0000256" key="1">
    <source>
        <dbReference type="SAM" id="MobiDB-lite"/>
    </source>
</evidence>
<dbReference type="EMBL" id="CP144103">
    <property type="protein sequence ID" value="WWC90158.1"/>
    <property type="molecule type" value="Genomic_DNA"/>
</dbReference>
<dbReference type="InterPro" id="IPR012466">
    <property type="entry name" value="NECAP_PHear"/>
</dbReference>
<gene>
    <name evidence="3" type="ORF">L201_005091</name>
</gene>
<dbReference type="Gene3D" id="2.30.29.30">
    <property type="entry name" value="Pleckstrin-homology domain (PH domain)/Phosphotyrosine-binding domain (PTB)"/>
    <property type="match status" value="1"/>
</dbReference>
<feature type="compositionally biased region" description="Low complexity" evidence="1">
    <location>
        <begin position="130"/>
        <end position="146"/>
    </location>
</feature>
<dbReference type="RefSeq" id="XP_066076921.1">
    <property type="nucleotide sequence ID" value="XM_066220824.1"/>
</dbReference>
<protein>
    <recommendedName>
        <fullName evidence="2">NECAP PHear domain-containing protein</fullName>
    </recommendedName>
</protein>
<dbReference type="SUPFAM" id="SSF50729">
    <property type="entry name" value="PH domain-like"/>
    <property type="match status" value="1"/>
</dbReference>
<dbReference type="AlphaFoldDB" id="A0AAX4JZ69"/>
<dbReference type="InterPro" id="IPR011993">
    <property type="entry name" value="PH-like_dom_sf"/>
</dbReference>
<dbReference type="GO" id="GO:0030125">
    <property type="term" value="C:clathrin vesicle coat"/>
    <property type="evidence" value="ECO:0007669"/>
    <property type="project" value="TreeGrafter"/>
</dbReference>
<reference evidence="3 4" key="1">
    <citation type="submission" date="2024-01" db="EMBL/GenBank/DDBJ databases">
        <title>Comparative genomics of Cryptococcus and Kwoniella reveals pathogenesis evolution and contrasting modes of karyotype evolution via chromosome fusion or intercentromeric recombination.</title>
        <authorList>
            <person name="Coelho M.A."/>
            <person name="David-Palma M."/>
            <person name="Shea T."/>
            <person name="Bowers K."/>
            <person name="McGinley-Smith S."/>
            <person name="Mohammad A.W."/>
            <person name="Gnirke A."/>
            <person name="Yurkov A.M."/>
            <person name="Nowrousian M."/>
            <person name="Sun S."/>
            <person name="Cuomo C.A."/>
            <person name="Heitman J."/>
        </authorList>
    </citation>
    <scope>NUCLEOTIDE SEQUENCE [LARGE SCALE GENOMIC DNA]</scope>
    <source>
        <strain evidence="3 4">CBS 6074</strain>
    </source>
</reference>
<dbReference type="Pfam" id="PF07933">
    <property type="entry name" value="DUF1681"/>
    <property type="match status" value="1"/>
</dbReference>
<feature type="region of interest" description="Disordered" evidence="1">
    <location>
        <begin position="128"/>
        <end position="201"/>
    </location>
</feature>
<dbReference type="PANTHER" id="PTHR12847:SF9">
    <property type="entry name" value="NECAP-LIKE PROTEIN CG9132"/>
    <property type="match status" value="1"/>
</dbReference>
<dbReference type="FunFam" id="2.30.29.30:FF:000403">
    <property type="entry name" value="Unplaced genomic scaffold supercont1.125, whole genome shotgun sequence"/>
    <property type="match status" value="1"/>
</dbReference>
<evidence type="ECO:0000313" key="3">
    <source>
        <dbReference type="EMBL" id="WWC90158.1"/>
    </source>
</evidence>
<feature type="compositionally biased region" description="Pro residues" evidence="1">
    <location>
        <begin position="191"/>
        <end position="201"/>
    </location>
</feature>
<dbReference type="GeneID" id="91095761"/>
<sequence length="201" mass="22043">MDILSDEIESVLFVSREVMVYQVPPRTSSSGYKAADWNVEAFLWKGRLRVLEIGSRCEIRLEDSGTGELFAQVNYTTPWSQVEPVLDSSRYFVLRVEGEGGKRAYIGMGFQERGEAFDFQVALQSVAKRSSNPTSSSDSNPSEPSKPAAPPKDYSLKEGQTFKINIPGRENKKSTPSSSSSSSTGGGLFSLPPPPPPGRKR</sequence>
<keyword evidence="4" id="KW-1185">Reference proteome</keyword>
<feature type="domain" description="NECAP PHear" evidence="2">
    <location>
        <begin position="8"/>
        <end position="166"/>
    </location>
</feature>
<dbReference type="CDD" id="cd13228">
    <property type="entry name" value="PHear_NECAP"/>
    <property type="match status" value="1"/>
</dbReference>
<evidence type="ECO:0000313" key="4">
    <source>
        <dbReference type="Proteomes" id="UP001355207"/>
    </source>
</evidence>
<name>A0AAX4JZ69_9TREE</name>
<evidence type="ECO:0000259" key="2">
    <source>
        <dbReference type="Pfam" id="PF07933"/>
    </source>
</evidence>
<dbReference type="PANTHER" id="PTHR12847">
    <property type="entry name" value="ATP-BINDING CASSETTE ABC TRANSPORTER-RELATED"/>
    <property type="match status" value="1"/>
</dbReference>
<accession>A0AAX4JZ69</accession>